<keyword evidence="4" id="KW-1185">Reference proteome</keyword>
<dbReference type="Gene3D" id="1.10.340.70">
    <property type="match status" value="1"/>
</dbReference>
<evidence type="ECO:0000313" key="3">
    <source>
        <dbReference type="EMBL" id="KAJ0389562.1"/>
    </source>
</evidence>
<feature type="region of interest" description="Disordered" evidence="1">
    <location>
        <begin position="31"/>
        <end position="50"/>
    </location>
</feature>
<feature type="domain" description="Integrase zinc-binding" evidence="2">
    <location>
        <begin position="2"/>
        <end position="34"/>
    </location>
</feature>
<evidence type="ECO:0000313" key="4">
    <source>
        <dbReference type="Proteomes" id="UP001209570"/>
    </source>
</evidence>
<dbReference type="PANTHER" id="PTHR37984">
    <property type="entry name" value="PROTEIN CBG26694"/>
    <property type="match status" value="1"/>
</dbReference>
<comment type="caution">
    <text evidence="3">The sequence shown here is derived from an EMBL/GenBank/DDBJ whole genome shotgun (WGS) entry which is preliminary data.</text>
</comment>
<protein>
    <recommendedName>
        <fullName evidence="2">Integrase zinc-binding domain-containing protein</fullName>
    </recommendedName>
</protein>
<evidence type="ECO:0000256" key="1">
    <source>
        <dbReference type="SAM" id="MobiDB-lite"/>
    </source>
</evidence>
<proteinExistence type="predicted"/>
<sequence>MRTFEKLRREYYWPRMYRDVELHVQQCIDCSSAKGRPTNPGPSPGNVLPERPFQDSFTGYVLAKAMQDTSALAVAQAYDSTVFQRYGASSIIKTTGKTPCTD</sequence>
<gene>
    <name evidence="3" type="ORF">P43SY_011231</name>
</gene>
<dbReference type="PANTHER" id="PTHR37984:SF5">
    <property type="entry name" value="PROTEIN NYNRIN-LIKE"/>
    <property type="match status" value="1"/>
</dbReference>
<organism evidence="3 4">
    <name type="scientific">Pythium insidiosum</name>
    <name type="common">Pythiosis disease agent</name>
    <dbReference type="NCBI Taxonomy" id="114742"/>
    <lineage>
        <taxon>Eukaryota</taxon>
        <taxon>Sar</taxon>
        <taxon>Stramenopiles</taxon>
        <taxon>Oomycota</taxon>
        <taxon>Peronosporomycetes</taxon>
        <taxon>Pythiales</taxon>
        <taxon>Pythiaceae</taxon>
        <taxon>Pythium</taxon>
    </lineage>
</organism>
<accession>A0AAD5Q2D5</accession>
<dbReference type="InterPro" id="IPR041588">
    <property type="entry name" value="Integrase_H2C2"/>
</dbReference>
<dbReference type="EMBL" id="JAKCXM010003550">
    <property type="protein sequence ID" value="KAJ0389562.1"/>
    <property type="molecule type" value="Genomic_DNA"/>
</dbReference>
<name>A0AAD5Q2D5_PYTIN</name>
<dbReference type="AlphaFoldDB" id="A0AAD5Q2D5"/>
<reference evidence="3" key="1">
    <citation type="submission" date="2021-12" db="EMBL/GenBank/DDBJ databases">
        <title>Prjna785345.</title>
        <authorList>
            <person name="Rujirawat T."/>
            <person name="Krajaejun T."/>
        </authorList>
    </citation>
    <scope>NUCLEOTIDE SEQUENCE</scope>
    <source>
        <strain evidence="3">Pi057C3</strain>
    </source>
</reference>
<dbReference type="Pfam" id="PF17921">
    <property type="entry name" value="Integrase_H2C2"/>
    <property type="match status" value="1"/>
</dbReference>
<evidence type="ECO:0000259" key="2">
    <source>
        <dbReference type="Pfam" id="PF17921"/>
    </source>
</evidence>
<dbReference type="Proteomes" id="UP001209570">
    <property type="component" value="Unassembled WGS sequence"/>
</dbReference>
<dbReference type="InterPro" id="IPR050951">
    <property type="entry name" value="Retrovirus_Pol_polyprotein"/>
</dbReference>